<dbReference type="STRING" id="126957.T1IWK9"/>
<dbReference type="EC" id="3.1.1.93" evidence="6"/>
<dbReference type="PhylomeDB" id="T1IWK9"/>
<dbReference type="EMBL" id="JH431622">
    <property type="status" value="NOT_ANNOTATED_CDS"/>
    <property type="molecule type" value="Genomic_DNA"/>
</dbReference>
<dbReference type="GO" id="GO:0008474">
    <property type="term" value="F:palmitoyl-(protein) hydrolase activity"/>
    <property type="evidence" value="ECO:0007669"/>
    <property type="project" value="UniProtKB-EC"/>
</dbReference>
<dbReference type="Proteomes" id="UP000014500">
    <property type="component" value="Unassembled WGS sequence"/>
</dbReference>
<comment type="function">
    <text evidence="11">Acts as an acyl-protein thioesterase that hydrolyzes fatty acids from acylated residues in proteins. Regulates the mitochondrial S-depalmitoylation of the nucleophilic active site residue of peroxiredoxin-5/PRDX5, a key antioxidant protein, therefore modulating mitochondrial antioxidant ability. Also catalyzes the deglucuronidation of mycophenolic acid acyl-glucuronide, an active metabolite of the immunosuppressant drug mycophenolate.</text>
</comment>
<dbReference type="EC" id="3.1.2.22" evidence="2"/>
<dbReference type="GO" id="GO:0005739">
    <property type="term" value="C:mitochondrion"/>
    <property type="evidence" value="ECO:0007669"/>
    <property type="project" value="UniProtKB-SubCell"/>
</dbReference>
<dbReference type="EnsemblMetazoa" id="SMAR005579-RA">
    <property type="protein sequence ID" value="SMAR005579-PA"/>
    <property type="gene ID" value="SMAR005579"/>
</dbReference>
<reference evidence="15" key="2">
    <citation type="submission" date="2015-02" db="UniProtKB">
        <authorList>
            <consortium name="EnsemblMetazoa"/>
        </authorList>
    </citation>
    <scope>IDENTIFICATION</scope>
</reference>
<dbReference type="OMA" id="RQAIMFS"/>
<evidence type="ECO:0000256" key="2">
    <source>
        <dbReference type="ARBA" id="ARBA00012423"/>
    </source>
</evidence>
<proteinExistence type="predicted"/>
<dbReference type="AlphaFoldDB" id="T1IWK9"/>
<dbReference type="eggNOG" id="ENOG502QT21">
    <property type="taxonomic scope" value="Eukaryota"/>
</dbReference>
<comment type="subcellular location">
    <subcellularLocation>
        <location evidence="1">Mitochondrion</location>
    </subcellularLocation>
</comment>
<dbReference type="SUPFAM" id="SSF53474">
    <property type="entry name" value="alpha/beta-Hydrolases"/>
    <property type="match status" value="1"/>
</dbReference>
<reference evidence="16" key="1">
    <citation type="submission" date="2011-05" db="EMBL/GenBank/DDBJ databases">
        <authorList>
            <person name="Richards S.R."/>
            <person name="Qu J."/>
            <person name="Jiang H."/>
            <person name="Jhangiani S.N."/>
            <person name="Agravi P."/>
            <person name="Goodspeed R."/>
            <person name="Gross S."/>
            <person name="Mandapat C."/>
            <person name="Jackson L."/>
            <person name="Mathew T."/>
            <person name="Pu L."/>
            <person name="Thornton R."/>
            <person name="Saada N."/>
            <person name="Wilczek-Boney K.B."/>
            <person name="Lee S."/>
            <person name="Kovar C."/>
            <person name="Wu Y."/>
            <person name="Scherer S.E."/>
            <person name="Worley K.C."/>
            <person name="Muzny D.M."/>
            <person name="Gibbs R."/>
        </authorList>
    </citation>
    <scope>NUCLEOTIDE SEQUENCE</scope>
    <source>
        <strain evidence="16">Brora</strain>
    </source>
</reference>
<evidence type="ECO:0000259" key="14">
    <source>
        <dbReference type="Pfam" id="PF00561"/>
    </source>
</evidence>
<evidence type="ECO:0000256" key="8">
    <source>
        <dbReference type="ARBA" id="ARBA00041520"/>
    </source>
</evidence>
<accession>T1IWK9</accession>
<evidence type="ECO:0000256" key="13">
    <source>
        <dbReference type="ARBA" id="ARBA00047972"/>
    </source>
</evidence>
<dbReference type="HOGENOM" id="CLU_066961_0_0_1"/>
<keyword evidence="4" id="KW-0809">Transit peptide</keyword>
<evidence type="ECO:0000256" key="5">
    <source>
        <dbReference type="ARBA" id="ARBA00023128"/>
    </source>
</evidence>
<evidence type="ECO:0000256" key="1">
    <source>
        <dbReference type="ARBA" id="ARBA00004173"/>
    </source>
</evidence>
<keyword evidence="16" id="KW-1185">Reference proteome</keyword>
<organism evidence="15 16">
    <name type="scientific">Strigamia maritima</name>
    <name type="common">European centipede</name>
    <name type="synonym">Geophilus maritimus</name>
    <dbReference type="NCBI Taxonomy" id="126957"/>
    <lineage>
        <taxon>Eukaryota</taxon>
        <taxon>Metazoa</taxon>
        <taxon>Ecdysozoa</taxon>
        <taxon>Arthropoda</taxon>
        <taxon>Myriapoda</taxon>
        <taxon>Chilopoda</taxon>
        <taxon>Pleurostigmophora</taxon>
        <taxon>Geophilomorpha</taxon>
        <taxon>Linotaeniidae</taxon>
        <taxon>Strigamia</taxon>
    </lineage>
</organism>
<evidence type="ECO:0000256" key="10">
    <source>
        <dbReference type="ARBA" id="ARBA00042704"/>
    </source>
</evidence>
<evidence type="ECO:0000256" key="9">
    <source>
        <dbReference type="ARBA" id="ARBA00042645"/>
    </source>
</evidence>
<dbReference type="GO" id="GO:0004553">
    <property type="term" value="F:hydrolase activity, hydrolyzing O-glycosyl compounds"/>
    <property type="evidence" value="ECO:0007669"/>
    <property type="project" value="TreeGrafter"/>
</dbReference>
<dbReference type="Pfam" id="PF00561">
    <property type="entry name" value="Abhydrolase_1"/>
    <property type="match status" value="1"/>
</dbReference>
<sequence>MVAYKNTLGTKYPGVVYIGGFKSTMETSKAIALEEFCVKNRHPFVRFDYEGCGKSPDVSWVQYGRRFSGFSASVSPKMLRISEKRAIAYKKTAGIKSPGLIFLSGYMSNMEGNKATALAEFCSKNGHPLILVGSSMGGWISCLIAMEKPEKVHSLVGICPAFNFVTELDKKFGKNKEPDGSIELIGPQDNYVISKCLIDDSYKHLIDVNSPIPIHCRVRLIHGMKDTTVPYQYSIDILQQLESNDAELILRNSGDHRMSEPRDLNILMQTIESLL</sequence>
<dbReference type="GO" id="GO:0102390">
    <property type="term" value="F:mycophenolic acid acyl-glucuronide esterase activity"/>
    <property type="evidence" value="ECO:0007669"/>
    <property type="project" value="UniProtKB-EC"/>
</dbReference>
<evidence type="ECO:0000256" key="12">
    <source>
        <dbReference type="ARBA" id="ARBA00047409"/>
    </source>
</evidence>
<dbReference type="Gene3D" id="3.40.50.1820">
    <property type="entry name" value="alpha/beta hydrolase"/>
    <property type="match status" value="2"/>
</dbReference>
<evidence type="ECO:0000256" key="11">
    <source>
        <dbReference type="ARBA" id="ARBA00046047"/>
    </source>
</evidence>
<dbReference type="InterPro" id="IPR000073">
    <property type="entry name" value="AB_hydrolase_1"/>
</dbReference>
<evidence type="ECO:0000256" key="6">
    <source>
        <dbReference type="ARBA" id="ARBA00039132"/>
    </source>
</evidence>
<name>T1IWK9_STRMM</name>
<comment type="catalytic activity">
    <reaction evidence="13">
        <text>mycophenolic acid O-acyl-beta-D-glucuronide + H2O = mycophenolate + D-glucuronate + H(+)</text>
        <dbReference type="Rhea" id="RHEA:34179"/>
        <dbReference type="ChEBI" id="CHEBI:15377"/>
        <dbReference type="ChEBI" id="CHEBI:15378"/>
        <dbReference type="ChEBI" id="CHEBI:58720"/>
        <dbReference type="ChEBI" id="CHEBI:62932"/>
        <dbReference type="ChEBI" id="CHEBI:66982"/>
        <dbReference type="EC" id="3.1.1.93"/>
    </reaction>
    <physiologicalReaction direction="left-to-right" evidence="13">
        <dbReference type="Rhea" id="RHEA:34180"/>
    </physiologicalReaction>
</comment>
<dbReference type="InterPro" id="IPR029058">
    <property type="entry name" value="AB_hydrolase_fold"/>
</dbReference>
<evidence type="ECO:0000256" key="3">
    <source>
        <dbReference type="ARBA" id="ARBA00022801"/>
    </source>
</evidence>
<comment type="catalytic activity">
    <reaction evidence="12">
        <text>S-hexadecanoyl-L-cysteinyl-[protein] + H2O = L-cysteinyl-[protein] + hexadecanoate + H(+)</text>
        <dbReference type="Rhea" id="RHEA:19233"/>
        <dbReference type="Rhea" id="RHEA-COMP:10131"/>
        <dbReference type="Rhea" id="RHEA-COMP:11032"/>
        <dbReference type="ChEBI" id="CHEBI:7896"/>
        <dbReference type="ChEBI" id="CHEBI:15377"/>
        <dbReference type="ChEBI" id="CHEBI:15378"/>
        <dbReference type="ChEBI" id="CHEBI:29950"/>
        <dbReference type="ChEBI" id="CHEBI:74151"/>
        <dbReference type="EC" id="3.1.2.22"/>
    </reaction>
    <physiologicalReaction direction="left-to-right" evidence="12">
        <dbReference type="Rhea" id="RHEA:19234"/>
    </physiologicalReaction>
</comment>
<dbReference type="PANTHER" id="PTHR16138">
    <property type="entry name" value="MYCOPHENOLIC ACID ACYL-GLUCURONIDE ESTERASE, MITOCHONDRIAL"/>
    <property type="match status" value="1"/>
</dbReference>
<evidence type="ECO:0000313" key="15">
    <source>
        <dbReference type="EnsemblMetazoa" id="SMAR005579-PA"/>
    </source>
</evidence>
<evidence type="ECO:0000256" key="4">
    <source>
        <dbReference type="ARBA" id="ARBA00022946"/>
    </source>
</evidence>
<feature type="domain" description="AB hydrolase-1" evidence="14">
    <location>
        <begin position="125"/>
        <end position="171"/>
    </location>
</feature>
<keyword evidence="3" id="KW-0378">Hydrolase</keyword>
<keyword evidence="5" id="KW-0496">Mitochondrion</keyword>
<dbReference type="PANTHER" id="PTHR16138:SF7">
    <property type="entry name" value="PALMITOYL-PROTEIN THIOESTERASE ABHD10, MITOCHONDRIAL"/>
    <property type="match status" value="1"/>
</dbReference>
<dbReference type="InterPro" id="IPR052382">
    <property type="entry name" value="ABHD10_acyl-thioesterase"/>
</dbReference>
<evidence type="ECO:0000313" key="16">
    <source>
        <dbReference type="Proteomes" id="UP000014500"/>
    </source>
</evidence>
<protein>
    <recommendedName>
        <fullName evidence="7">Palmitoyl-protein thioesterase ABHD10, mitochondrial</fullName>
        <ecNumber evidence="6">3.1.1.93</ecNumber>
        <ecNumber evidence="2">3.1.2.22</ecNumber>
    </recommendedName>
    <alternativeName>
        <fullName evidence="9">Acyl-protein thioesterase ABHD10</fullName>
    </alternativeName>
    <alternativeName>
        <fullName evidence="10">Alpha/beta hydrolase domain-containing protein 10</fullName>
    </alternativeName>
    <alternativeName>
        <fullName evidence="8">Mycophenolic acid acyl-glucuronide esterase, mitochondrial</fullName>
    </alternativeName>
</protein>
<evidence type="ECO:0000256" key="7">
    <source>
        <dbReference type="ARBA" id="ARBA00039314"/>
    </source>
</evidence>